<reference evidence="1 2" key="1">
    <citation type="submission" date="2016-10" db="EMBL/GenBank/DDBJ databases">
        <title>Updated version of Genome Assembly of Janthinobacterium lividum ERGS5:01.</title>
        <authorList>
            <person name="Kumar R."/>
            <person name="Acharya V."/>
            <person name="Singh D."/>
        </authorList>
    </citation>
    <scope>NUCLEOTIDE SEQUENCE [LARGE SCALE GENOMIC DNA]</scope>
    <source>
        <strain evidence="1 2">ERGS5:01</strain>
    </source>
</reference>
<comment type="caution">
    <text evidence="1">The sequence shown here is derived from an EMBL/GenBank/DDBJ whole genome shotgun (WGS) entry which is preliminary data.</text>
</comment>
<dbReference type="AlphaFoldDB" id="A0A1E8PPA5"/>
<sequence>MPSLNSRLTANYAPPALTGNFDFRLERYTENSYHTVDGNMTRERKFEAQVNFNFPLTEHFTATVGALRHENYTFRDNYNWAVAGLSWSGDVAKDLSLTTALFAEKRNGGGRTFYDLSGTAEQRFNEKYGAFIAAHIYENLGEFDASPSHKREFETGINYYISKRYFAGISYFYHQQVGDPSDRFSFVKLKVGVNF</sequence>
<accession>A0A1E8PPA5</accession>
<name>A0A1E8PPA5_9BURK</name>
<evidence type="ECO:0000313" key="1">
    <source>
        <dbReference type="EMBL" id="OFJ47554.1"/>
    </source>
</evidence>
<organism evidence="1 2">
    <name type="scientific">Janthinobacterium lividum</name>
    <dbReference type="NCBI Taxonomy" id="29581"/>
    <lineage>
        <taxon>Bacteria</taxon>
        <taxon>Pseudomonadati</taxon>
        <taxon>Pseudomonadota</taxon>
        <taxon>Betaproteobacteria</taxon>
        <taxon>Burkholderiales</taxon>
        <taxon>Oxalobacteraceae</taxon>
        <taxon>Janthinobacterium</taxon>
    </lineage>
</organism>
<evidence type="ECO:0000313" key="2">
    <source>
        <dbReference type="Proteomes" id="UP000092634"/>
    </source>
</evidence>
<dbReference type="EMBL" id="MAQB02000005">
    <property type="protein sequence ID" value="OFJ47554.1"/>
    <property type="molecule type" value="Genomic_DNA"/>
</dbReference>
<dbReference type="Proteomes" id="UP000092634">
    <property type="component" value="Unassembled WGS sequence"/>
</dbReference>
<gene>
    <name evidence="1" type="ORF">BA896_023375</name>
</gene>
<protein>
    <recommendedName>
        <fullName evidence="3">Porin</fullName>
    </recommendedName>
</protein>
<evidence type="ECO:0008006" key="3">
    <source>
        <dbReference type="Google" id="ProtNLM"/>
    </source>
</evidence>
<proteinExistence type="predicted"/>